<accession>W6RT26</accession>
<dbReference type="Gene3D" id="1.50.10.20">
    <property type="match status" value="1"/>
</dbReference>
<dbReference type="CDD" id="cd01951">
    <property type="entry name" value="lectin_L-type"/>
    <property type="match status" value="1"/>
</dbReference>
<dbReference type="STRING" id="1216932.CM240_0223"/>
<dbReference type="eggNOG" id="COG4257">
    <property type="taxonomic scope" value="Bacteria"/>
</dbReference>
<keyword evidence="2" id="KW-1185">Reference proteome</keyword>
<dbReference type="InterPro" id="IPR013320">
    <property type="entry name" value="ConA-like_dom_sf"/>
</dbReference>
<evidence type="ECO:0000313" key="1">
    <source>
        <dbReference type="EMBL" id="CDM67393.1"/>
    </source>
</evidence>
<dbReference type="EMBL" id="HG917868">
    <property type="protein sequence ID" value="CDM67393.1"/>
    <property type="molecule type" value="Genomic_DNA"/>
</dbReference>
<gene>
    <name evidence="1" type="ORF">CM240_0223</name>
</gene>
<dbReference type="SUPFAM" id="SSF48239">
    <property type="entry name" value="Terpenoid cyclases/Protein prenyltransferases"/>
    <property type="match status" value="1"/>
</dbReference>
<dbReference type="eggNOG" id="COG1657">
    <property type="taxonomic scope" value="Bacteria"/>
</dbReference>
<protein>
    <submittedName>
        <fullName evidence="1">Uncharacterized protein</fullName>
    </submittedName>
</protein>
<reference evidence="1 2" key="1">
    <citation type="submission" date="2013-11" db="EMBL/GenBank/DDBJ databases">
        <title>Complete genome sequence of Clostridum sp. M2/40.</title>
        <authorList>
            <person name="Wibberg D."/>
            <person name="Puehler A."/>
            <person name="Schlueter A."/>
        </authorList>
    </citation>
    <scope>NUCLEOTIDE SEQUENCE [LARGE SCALE GENOMIC DNA]</scope>
    <source>
        <strain evidence="2">M2/40</strain>
    </source>
</reference>
<proteinExistence type="predicted"/>
<dbReference type="KEGG" id="clt:CM240_0223"/>
<dbReference type="eggNOG" id="COG3209">
    <property type="taxonomic scope" value="Bacteria"/>
</dbReference>
<dbReference type="InterPro" id="IPR056573">
    <property type="entry name" value="Lectin_L-type_dom"/>
</dbReference>
<dbReference type="Gene3D" id="2.60.120.200">
    <property type="match status" value="3"/>
</dbReference>
<sequence length="2005" mass="224968">MKKNKSKKIAIKTKQMIAKVLIIICLITNINTNYIVLAQDENTNTEIESAIEWLETNQNEDGTWGDSIQQITTYQVLDVLQSELDSEKSYKEGLKWAKEQEESTVDYQARRLMIKELVTKDNIEDLIKNQNEDGGFGLTDLYGSDVVDANLVLTVLLDQNEQEVDVENRLVNYILNHQNEDGSFSYFEDTTESVKLTAEVIIALNKFSNICENNSYNVQQSIRKAGDYLLSKQNDNKLWGDSLEDIRASLKAFSAVLNTEGIQESSYIEKVVSGLQLENGSVMNDAYATALYIELMKKISEIPKAEIDSINIYKKDNADKTLCKSYKAYEDMTIEVAANYDEEKAEVNVFILDEHGGVVFQDNKLKTDWEVKNQSPGQYRVVVQIIDSKSRYIISSAEENFTIEESVQVDNFETLIDCDSTMVGEPITINTKVAFDNLSNVDVNLILRTQILKGDVVVKEDSKIQELSKSKESYDVELMTFEPEVTEPATYTFKVEAIQNDNLVGSNEKEFIVYERLSNTGVYITQDKDKEKLYPGKDNLKLNFHLKGLKENDEKVMSYRSFSVLAALADESTSSFAYSGNIMSNEYIEFYLNGRGYTLGTKEGNPEYISDNNKNLLYGHPGSGTSYTTVNIDDNKYIYSPNVQGVTPDLSEGSVTSVEKIGNVKIKQKFAIVNNSNTGRNDMVEIRYIVKNEDTVSHSAGLRIMLDTMLGYNDAAPFRVPGIGALSYEKELVGDKIPQYWQAFDNLSNPSVVAQGTFYKEGMIKPDLVQFMNWSRVNSYSWYLTPTGSSTGDSAVTVFWNPTELLPGEEREYVTYYGIGELNSDISGSLVASITGASKLEATEEGYDPNPFLVTAYAYNMGLEEIGNVKARVVLPTGLKLAEEEKETHLFGNMGVGEEKQTSWNVVAEDSLVDKTLTYSVVYSVNGVDIKTINRNVFVPKQINNIAGRDVVLETVIPSSEFKINPEKVTPAPSEIIEKEDGNQLLRWNFDKIDIDEVIDLQVELNGESLISEAKYVVTKDTTLSYTNRENERETRKLKNMSVEVNKYELESEITTDKKEYTANENVIITNKTKNLHDYSMNLTGKVTIYDSNNEVVEVLDNNIESIWQGNEEKEDNYTFNTKELLMGTYKIEVQWFEGSKIIQTTDAYFNINKDGSIKHNVFVDKQQYNANDVVTYTNKISNTSINCIEKGLTLETVITNEQNEVVKNELVSLEDILSSTQVTKNGTFKLNDNKAGQYKVTATIYLDDKKISEETTLFEVISTQENLFGVKGNLKVLNSIITPAEEVSFESLIENTGNENIHNMPQIIRIIQVGTEKEMKKYQWESNVEVGNSDNKTFTWGDKSIEAGDYIIQYEAIKPNGETKLIASNNFTVKYIEDDFEKENDLWNYMGTAHRSDGGYAVLTENKNHENGAMWLKQGISLPFVTTFKYKAGGGTGADGFTFMFAKKANELGNEGREMGFNTGNGYAIEFDSFYNKFHGEQTSVNRAHIALGKDLLSTGNKGEIIDSLAMNVTEEVASKLSDDNWHDVEVRVTEDGVQLYLDGERVLVYKGKLDTTYDGFGFSSATGTENNHHYIDNVIIRENTEIALEDIKDDFTETNSKWDYLGSAYRSDEGYAVLTENKTWQTGAMWLNDVVSAPFTSKFKYKAGEGNGADGFVFMFGKESNKIGASGGTLGFSEGNGYGLEFDSFYNGSSENINNNNRHIALFKDKLTSTLKVNATDAIAAKVSDNKWHDVEVKVKTDGIEVFIDGESVMTWYGKIDKTYNGFGFAAATGDYTNSHFIDDVEIKEDVEEITENIKDDFSADTGLWNYMGTAARLEDGFARITPNENWKNGAMWLKKETTNKFTTKFKYKAGESSCGTNSDGFTYMFYKNPNQLGNTGETLGVQADSGYFIEFDSFYNGSNSEKIGKNSAHIALMKNSTSGEVLQFNNDDSITSKIADGQWHDVEVSVTSESVQVYVDSLLVIDYKGTLDTTYTGTGFSGATGGYNQNTFIDDFEIDITR</sequence>
<evidence type="ECO:0000313" key="2">
    <source>
        <dbReference type="Proteomes" id="UP000019426"/>
    </source>
</evidence>
<dbReference type="Proteomes" id="UP000019426">
    <property type="component" value="Chromosome M2/40_rep1"/>
</dbReference>
<name>W6RT26_9CLOT</name>
<dbReference type="RefSeq" id="WP_044035854.1">
    <property type="nucleotide sequence ID" value="NZ_HG917868.1"/>
</dbReference>
<organism evidence="1 2">
    <name type="scientific">Clostridium bornimense</name>
    <dbReference type="NCBI Taxonomy" id="1216932"/>
    <lineage>
        <taxon>Bacteria</taxon>
        <taxon>Bacillati</taxon>
        <taxon>Bacillota</taxon>
        <taxon>Clostridia</taxon>
        <taxon>Eubacteriales</taxon>
        <taxon>Clostridiaceae</taxon>
        <taxon>Clostridium</taxon>
    </lineage>
</organism>
<dbReference type="PATRIC" id="fig|1216932.3.peg.203"/>
<dbReference type="InterPro" id="IPR008930">
    <property type="entry name" value="Terpenoid_cyclase/PrenylTrfase"/>
</dbReference>
<dbReference type="CDD" id="cd00688">
    <property type="entry name" value="ISOPREN_C2_like"/>
    <property type="match status" value="1"/>
</dbReference>
<dbReference type="HOGENOM" id="CLU_233826_0_0_9"/>
<dbReference type="OrthoDB" id="1880081at2"/>
<dbReference type="SUPFAM" id="SSF49899">
    <property type="entry name" value="Concanavalin A-like lectins/glucanases"/>
    <property type="match status" value="3"/>
</dbReference>